<feature type="active site" description="Proton acceptor" evidence="7">
    <location>
        <position position="282"/>
    </location>
</feature>
<evidence type="ECO:0000259" key="8">
    <source>
        <dbReference type="Pfam" id="PF00275"/>
    </source>
</evidence>
<dbReference type="Gene3D" id="3.65.10.10">
    <property type="entry name" value="Enolpyruvate transferase domain"/>
    <property type="match status" value="2"/>
</dbReference>
<feature type="binding site" evidence="7">
    <location>
        <position position="157"/>
    </location>
    <ligand>
        <name>3-phosphoshikimate</name>
        <dbReference type="ChEBI" id="CHEBI:145989"/>
    </ligand>
</feature>
<name>E1KWV1_FINMA</name>
<dbReference type="GO" id="GO:0003866">
    <property type="term" value="F:3-phosphoshikimate 1-carboxyvinyltransferase activity"/>
    <property type="evidence" value="ECO:0007669"/>
    <property type="project" value="UniProtKB-UniRule"/>
</dbReference>
<reference evidence="9 10" key="1">
    <citation type="submission" date="2010-08" db="EMBL/GenBank/DDBJ databases">
        <authorList>
            <person name="Durkin A.S."/>
            <person name="Madupu R."/>
            <person name="Torralba M."/>
            <person name="Gillis M."/>
            <person name="Methe B."/>
            <person name="Sutton G."/>
            <person name="Nelson K.E."/>
        </authorList>
    </citation>
    <scope>NUCLEOTIDE SEQUENCE [LARGE SCALE GENOMIC DNA]</scope>
    <source>
        <strain evidence="9 10">BVS033A4</strain>
    </source>
</reference>
<evidence type="ECO:0000256" key="7">
    <source>
        <dbReference type="HAMAP-Rule" id="MF_00210"/>
    </source>
</evidence>
<feature type="binding site" evidence="7">
    <location>
        <position position="183"/>
    </location>
    <ligand>
        <name>3-phosphoshikimate</name>
        <dbReference type="ChEBI" id="CHEBI:145989"/>
    </ligand>
</feature>
<organism evidence="9 10">
    <name type="scientific">Finegoldia magna BVS033A4</name>
    <dbReference type="NCBI Taxonomy" id="866773"/>
    <lineage>
        <taxon>Bacteria</taxon>
        <taxon>Bacillati</taxon>
        <taxon>Bacillota</taxon>
        <taxon>Tissierellia</taxon>
        <taxon>Tissierellales</taxon>
        <taxon>Peptoniphilaceae</taxon>
        <taxon>Finegoldia</taxon>
    </lineage>
</organism>
<comment type="subunit">
    <text evidence="7">Monomer.</text>
</comment>
<comment type="function">
    <text evidence="7">Catalyzes the transfer of the enolpyruvyl moiety of phosphoenolpyruvate (PEP) to the 5-hydroxyl of shikimate-3-phosphate (S3P) to produce enolpyruvyl shikimate-3-phosphate and inorganic phosphate.</text>
</comment>
<accession>E1KWV1</accession>
<dbReference type="EMBL" id="AEDP01000021">
    <property type="protein sequence ID" value="EFL54469.1"/>
    <property type="molecule type" value="Genomic_DNA"/>
</dbReference>
<dbReference type="InterPro" id="IPR001986">
    <property type="entry name" value="Enolpyruvate_Tfrase_dom"/>
</dbReference>
<dbReference type="PANTHER" id="PTHR21090">
    <property type="entry name" value="AROM/DEHYDROQUINATE SYNTHASE"/>
    <property type="match status" value="1"/>
</dbReference>
<dbReference type="EC" id="2.5.1.19" evidence="7"/>
<dbReference type="GO" id="GO:0009423">
    <property type="term" value="P:chorismate biosynthetic process"/>
    <property type="evidence" value="ECO:0007669"/>
    <property type="project" value="UniProtKB-UniRule"/>
</dbReference>
<feature type="binding site" evidence="7">
    <location>
        <position position="158"/>
    </location>
    <ligand>
        <name>3-phosphoshikimate</name>
        <dbReference type="ChEBI" id="CHEBI:145989"/>
    </ligand>
</feature>
<feature type="binding site" evidence="7">
    <location>
        <position position="313"/>
    </location>
    <ligand>
        <name>phosphoenolpyruvate</name>
        <dbReference type="ChEBI" id="CHEBI:58702"/>
    </ligand>
</feature>
<comment type="caution">
    <text evidence="7">Lacks conserved residue(s) required for the propagation of feature annotation.</text>
</comment>
<evidence type="ECO:0000256" key="4">
    <source>
        <dbReference type="ARBA" id="ARBA00022679"/>
    </source>
</evidence>
<feature type="binding site" evidence="7">
    <location>
        <position position="354"/>
    </location>
    <ligand>
        <name>phosphoenolpyruvate</name>
        <dbReference type="ChEBI" id="CHEBI:58702"/>
    </ligand>
</feature>
<feature type="binding site" evidence="7">
    <location>
        <position position="115"/>
    </location>
    <ligand>
        <name>phosphoenolpyruvate</name>
        <dbReference type="ChEBI" id="CHEBI:58702"/>
    </ligand>
</feature>
<comment type="catalytic activity">
    <reaction evidence="6">
        <text>3-phosphoshikimate + phosphoenolpyruvate = 5-O-(1-carboxyvinyl)-3-phosphoshikimate + phosphate</text>
        <dbReference type="Rhea" id="RHEA:21256"/>
        <dbReference type="ChEBI" id="CHEBI:43474"/>
        <dbReference type="ChEBI" id="CHEBI:57701"/>
        <dbReference type="ChEBI" id="CHEBI:58702"/>
        <dbReference type="ChEBI" id="CHEBI:145989"/>
        <dbReference type="EC" id="2.5.1.19"/>
    </reaction>
    <physiologicalReaction direction="left-to-right" evidence="6">
        <dbReference type="Rhea" id="RHEA:21257"/>
    </physiologicalReaction>
</comment>
<gene>
    <name evidence="7" type="primary">aroA</name>
    <name evidence="9" type="ORF">HMPREF9289_0373</name>
</gene>
<evidence type="ECO:0000313" key="9">
    <source>
        <dbReference type="EMBL" id="EFL54469.1"/>
    </source>
</evidence>
<dbReference type="CDD" id="cd01556">
    <property type="entry name" value="EPSP_synthase"/>
    <property type="match status" value="1"/>
</dbReference>
<evidence type="ECO:0000256" key="6">
    <source>
        <dbReference type="ARBA" id="ARBA00044633"/>
    </source>
</evidence>
<dbReference type="InterPro" id="IPR006264">
    <property type="entry name" value="EPSP_synthase"/>
</dbReference>
<evidence type="ECO:0000256" key="2">
    <source>
        <dbReference type="ARBA" id="ARBA00009948"/>
    </source>
</evidence>
<feature type="domain" description="Enolpyruvate transferase" evidence="8">
    <location>
        <begin position="5"/>
        <end position="387"/>
    </location>
</feature>
<feature type="binding site" evidence="7">
    <location>
        <position position="18"/>
    </location>
    <ligand>
        <name>phosphoenolpyruvate</name>
        <dbReference type="ChEBI" id="CHEBI:58702"/>
    </ligand>
</feature>
<proteinExistence type="inferred from homology"/>
<feature type="binding site" evidence="7">
    <location>
        <position position="379"/>
    </location>
    <ligand>
        <name>phosphoenolpyruvate</name>
        <dbReference type="ChEBI" id="CHEBI:58702"/>
    </ligand>
</feature>
<dbReference type="PIRSF" id="PIRSF000505">
    <property type="entry name" value="EPSPS"/>
    <property type="match status" value="1"/>
</dbReference>
<evidence type="ECO:0000256" key="3">
    <source>
        <dbReference type="ARBA" id="ARBA00022605"/>
    </source>
</evidence>
<dbReference type="InterPro" id="IPR013792">
    <property type="entry name" value="RNA3'P_cycl/enolpyr_Trfase_a/b"/>
</dbReference>
<dbReference type="GO" id="GO:0008652">
    <property type="term" value="P:amino acid biosynthetic process"/>
    <property type="evidence" value="ECO:0007669"/>
    <property type="project" value="UniProtKB-KW"/>
</dbReference>
<protein>
    <recommendedName>
        <fullName evidence="7">3-phosphoshikimate 1-carboxyvinyltransferase</fullName>
        <ecNumber evidence="7">2.5.1.19</ecNumber>
    </recommendedName>
    <alternativeName>
        <fullName evidence="7">5-enolpyruvylshikimate-3-phosphate synthase</fullName>
        <shortName evidence="7">EPSP synthase</shortName>
        <shortName evidence="7">EPSPS</shortName>
    </alternativeName>
</protein>
<dbReference type="SUPFAM" id="SSF55205">
    <property type="entry name" value="EPT/RTPC-like"/>
    <property type="match status" value="1"/>
</dbReference>
<sequence>MKIKTDKLQGKVDAISSKSFAHRFLILASVADTDTTIIINEFSNDIMTTIDCLRNLGVEIEINENEVTVHPSFFQKDVSDINVNDSGSTFRFLLPLVSFLSQKTNIQCSGRLQDRPIKELVDQLKLAGLTFSEEKLPFTVDGTFHKIDFEFPGDVSSQYISAIMMIAPLIGGCEIKLSSKLESTGYIKITQECLKLFGIDSEILLDKVIVKPGALKSPGKIIVEGDWSNAAFFLCANALGADIKVENLNVNSVQADRKIVEFLEKIENNEDYCEIDISQTPDLFVILAVVLSQKCEKSVLKNAKRLRLKESDRIQSTYDMLKSFGVHCDIEGDNLVICKSEMKPAVVNSCDDHRIVMAAAIASIITKEVEIKDWQAVKKSYPSFFDEIERLGSDVIDR</sequence>
<dbReference type="PROSITE" id="PS00885">
    <property type="entry name" value="EPSP_SYNTHASE_2"/>
    <property type="match status" value="1"/>
</dbReference>
<dbReference type="PANTHER" id="PTHR21090:SF5">
    <property type="entry name" value="PENTAFUNCTIONAL AROM POLYPEPTIDE"/>
    <property type="match status" value="1"/>
</dbReference>
<keyword evidence="3 7" id="KW-0028">Amino-acid biosynthesis</keyword>
<dbReference type="RefSeq" id="WP_002839537.1">
    <property type="nucleotide sequence ID" value="NZ_AEDP01000021.1"/>
</dbReference>
<feature type="binding site" evidence="7">
    <location>
        <position position="19"/>
    </location>
    <ligand>
        <name>3-phosphoshikimate</name>
        <dbReference type="ChEBI" id="CHEBI:145989"/>
    </ligand>
</feature>
<keyword evidence="5 7" id="KW-0057">Aromatic amino acid biosynthesis</keyword>
<feature type="binding site" evidence="7">
    <location>
        <position position="282"/>
    </location>
    <ligand>
        <name>3-phosphoshikimate</name>
        <dbReference type="ChEBI" id="CHEBI:145989"/>
    </ligand>
</feature>
<dbReference type="HAMAP" id="MF_00210">
    <property type="entry name" value="EPSP_synth"/>
    <property type="match status" value="1"/>
</dbReference>
<evidence type="ECO:0000256" key="5">
    <source>
        <dbReference type="ARBA" id="ARBA00023141"/>
    </source>
</evidence>
<comment type="similarity">
    <text evidence="2 7">Belongs to the EPSP synthase family.</text>
</comment>
<dbReference type="InterPro" id="IPR036968">
    <property type="entry name" value="Enolpyruvate_Tfrase_sf"/>
</dbReference>
<keyword evidence="7" id="KW-0963">Cytoplasm</keyword>
<dbReference type="OrthoDB" id="9809920at2"/>
<comment type="caution">
    <text evidence="9">The sequence shown here is derived from an EMBL/GenBank/DDBJ whole genome shotgun (WGS) entry which is preliminary data.</text>
</comment>
<feature type="binding site" evidence="7">
    <location>
        <position position="18"/>
    </location>
    <ligand>
        <name>3-phosphoshikimate</name>
        <dbReference type="ChEBI" id="CHEBI:145989"/>
    </ligand>
</feature>
<dbReference type="NCBIfam" id="TIGR01356">
    <property type="entry name" value="aroA"/>
    <property type="match status" value="1"/>
</dbReference>
<feature type="binding site" evidence="7">
    <location>
        <position position="87"/>
    </location>
    <ligand>
        <name>phosphoenolpyruvate</name>
        <dbReference type="ChEBI" id="CHEBI:58702"/>
    </ligand>
</feature>
<feature type="binding site" evidence="7">
    <location>
        <position position="23"/>
    </location>
    <ligand>
        <name>3-phosphoshikimate</name>
        <dbReference type="ChEBI" id="CHEBI:145989"/>
    </ligand>
</feature>
<dbReference type="InterPro" id="IPR023193">
    <property type="entry name" value="EPSP_synthase_CS"/>
</dbReference>
<dbReference type="Proteomes" id="UP000003807">
    <property type="component" value="Unassembled WGS sequence"/>
</dbReference>
<feature type="binding site" evidence="7">
    <location>
        <position position="156"/>
    </location>
    <ligand>
        <name>3-phosphoshikimate</name>
        <dbReference type="ChEBI" id="CHEBI:145989"/>
    </ligand>
</feature>
<dbReference type="GO" id="GO:0005737">
    <property type="term" value="C:cytoplasm"/>
    <property type="evidence" value="ECO:0007669"/>
    <property type="project" value="UniProtKB-SubCell"/>
</dbReference>
<dbReference type="GO" id="GO:0009073">
    <property type="term" value="P:aromatic amino acid family biosynthetic process"/>
    <property type="evidence" value="ECO:0007669"/>
    <property type="project" value="UniProtKB-KW"/>
</dbReference>
<feature type="binding site" evidence="7">
    <location>
        <position position="309"/>
    </location>
    <ligand>
        <name>3-phosphoshikimate</name>
        <dbReference type="ChEBI" id="CHEBI:145989"/>
    </ligand>
</feature>
<evidence type="ECO:0000313" key="10">
    <source>
        <dbReference type="Proteomes" id="UP000003807"/>
    </source>
</evidence>
<evidence type="ECO:0000256" key="1">
    <source>
        <dbReference type="ARBA" id="ARBA00004811"/>
    </source>
</evidence>
<comment type="pathway">
    <text evidence="1 7">Metabolic intermediate biosynthesis; chorismate biosynthesis; chorismate from D-erythrose 4-phosphate and phosphoenolpyruvate: step 6/7.</text>
</comment>
<feature type="binding site" evidence="7">
    <location>
        <position position="158"/>
    </location>
    <ligand>
        <name>phosphoenolpyruvate</name>
        <dbReference type="ChEBI" id="CHEBI:58702"/>
    </ligand>
</feature>
<comment type="subcellular location">
    <subcellularLocation>
        <location evidence="7">Cytoplasm</location>
    </subcellularLocation>
</comment>
<dbReference type="AlphaFoldDB" id="E1KWV1"/>
<dbReference type="Pfam" id="PF00275">
    <property type="entry name" value="EPSP_synthase"/>
    <property type="match status" value="1"/>
</dbReference>
<dbReference type="UniPathway" id="UPA00053">
    <property type="reaction ID" value="UER00089"/>
</dbReference>
<keyword evidence="4 7" id="KW-0808">Transferase</keyword>